<dbReference type="OrthoDB" id="1814359at2"/>
<dbReference type="InterPro" id="IPR007345">
    <property type="entry name" value="Polysacch_pyruvyl_Trfase"/>
</dbReference>
<dbReference type="AlphaFoldDB" id="A0A2T1K528"/>
<organism evidence="2 3">
    <name type="scientific">Marinobacter fuscus</name>
    <dbReference type="NCBI Taxonomy" id="2109942"/>
    <lineage>
        <taxon>Bacteria</taxon>
        <taxon>Pseudomonadati</taxon>
        <taxon>Pseudomonadota</taxon>
        <taxon>Gammaproteobacteria</taxon>
        <taxon>Pseudomonadales</taxon>
        <taxon>Marinobacteraceae</taxon>
        <taxon>Marinobacter</taxon>
    </lineage>
</organism>
<dbReference type="PANTHER" id="PTHR36836:SF1">
    <property type="entry name" value="COLANIC ACID BIOSYNTHESIS PROTEIN WCAK"/>
    <property type="match status" value="1"/>
</dbReference>
<proteinExistence type="predicted"/>
<gene>
    <name evidence="2" type="ORF">C7H09_17670</name>
</gene>
<evidence type="ECO:0000259" key="1">
    <source>
        <dbReference type="Pfam" id="PF04230"/>
    </source>
</evidence>
<dbReference type="EMBL" id="PXNP01000109">
    <property type="protein sequence ID" value="PSF04853.1"/>
    <property type="molecule type" value="Genomic_DNA"/>
</dbReference>
<comment type="caution">
    <text evidence="2">The sequence shown here is derived from an EMBL/GenBank/DDBJ whole genome shotgun (WGS) entry which is preliminary data.</text>
</comment>
<evidence type="ECO:0000313" key="2">
    <source>
        <dbReference type="EMBL" id="PSF04853.1"/>
    </source>
</evidence>
<keyword evidence="3" id="KW-1185">Reference proteome</keyword>
<dbReference type="PANTHER" id="PTHR36836">
    <property type="entry name" value="COLANIC ACID BIOSYNTHESIS PROTEIN WCAK"/>
    <property type="match status" value="1"/>
</dbReference>
<feature type="domain" description="Polysaccharide pyruvyl transferase" evidence="1">
    <location>
        <begin position="71"/>
        <end position="409"/>
    </location>
</feature>
<name>A0A2T1K528_9GAMM</name>
<reference evidence="2 3" key="1">
    <citation type="submission" date="2018-03" db="EMBL/GenBank/DDBJ databases">
        <title>Marinobacter brunus sp. nov., a marine bacterium of Gamma-proteobacteria isolated from the surface seawater of the South China Sea.</title>
        <authorList>
            <person name="Cheng H."/>
            <person name="Wu Y.-H."/>
            <person name="Xamxidin M."/>
            <person name="Xu X.-W."/>
        </authorList>
    </citation>
    <scope>NUCLEOTIDE SEQUENCE [LARGE SCALE GENOMIC DNA]</scope>
    <source>
        <strain evidence="2 3">NH169-3</strain>
    </source>
</reference>
<evidence type="ECO:0000313" key="3">
    <source>
        <dbReference type="Proteomes" id="UP000239866"/>
    </source>
</evidence>
<accession>A0A2T1K528</accession>
<sequence length="476" mass="53560">MWDLPILAIFPLLLMSNSSLKGNGQRALRNSLEKITLGALSRLSNHFSRTSVMNKSSRPKHILITNIVSLNTGDAAILLGMFNILRERYGADTKFTVFDKSAKAANKYYPWAKFRQSLFGNRPKSLVGRKLQVLGYGHWVERIRYVSLCLASRLIRLKAGWLARLLLSEDDLQSVSEYVHADLVVSTGGTYLTENYGLWTNIRDYRFTLAAGARLVFFTQTLGPFTRPEFRKAFADIFNRSDAILLRDQRSKRHVLELSIPESKVTLGKDAAFVIEPDDPVSCPGRLRIAVSVRTLRFFSDSERSLADQYKSSVSEMVISAVRNHGAEVVFLSTCQGIPEYWTDDTRLADEINNALPEDVRRSVVVDRQFRQPLDIIGAYNRFDLVIATRMHAAILGLVAGTPVLGIAYEFKLEELFHQLGMDDARLSTSGMDPESSKAALKNMLNNLDYWKAEVLAVRSKCRIEAASVKDKLPDV</sequence>
<dbReference type="Pfam" id="PF04230">
    <property type="entry name" value="PS_pyruv_trans"/>
    <property type="match status" value="1"/>
</dbReference>
<protein>
    <recommendedName>
        <fullName evidence="1">Polysaccharide pyruvyl transferase domain-containing protein</fullName>
    </recommendedName>
</protein>
<dbReference type="Proteomes" id="UP000239866">
    <property type="component" value="Unassembled WGS sequence"/>
</dbReference>